<dbReference type="InterPro" id="IPR037459">
    <property type="entry name" value="RhgT-like"/>
</dbReference>
<dbReference type="InterPro" id="IPR008928">
    <property type="entry name" value="6-hairpin_glycosidase_sf"/>
</dbReference>
<dbReference type="PANTHER" id="PTHR33886">
    <property type="entry name" value="UNSATURATED RHAMNOGALACTURONAN HYDROLASE (EUROFUNG)"/>
    <property type="match status" value="1"/>
</dbReference>
<dbReference type="InterPro" id="IPR036514">
    <property type="entry name" value="SGNH_hydro_sf"/>
</dbReference>
<dbReference type="Proteomes" id="UP000474630">
    <property type="component" value="Chromosome"/>
</dbReference>
<dbReference type="InterPro" id="IPR012341">
    <property type="entry name" value="6hp_glycosidase-like_sf"/>
</dbReference>
<dbReference type="GO" id="GO:0005975">
    <property type="term" value="P:carbohydrate metabolic process"/>
    <property type="evidence" value="ECO:0007669"/>
    <property type="project" value="InterPro"/>
</dbReference>
<dbReference type="Pfam" id="PF21254">
    <property type="entry name" value="AGA-YXIM_GBD"/>
    <property type="match status" value="1"/>
</dbReference>
<dbReference type="GO" id="GO:0016788">
    <property type="term" value="F:hydrolase activity, acting on ester bonds"/>
    <property type="evidence" value="ECO:0007669"/>
    <property type="project" value="UniProtKB-ARBA"/>
</dbReference>
<dbReference type="Gene3D" id="3.40.50.1110">
    <property type="entry name" value="SGNH hydrolase"/>
    <property type="match status" value="1"/>
</dbReference>
<proteinExistence type="predicted"/>
<name>A0A6C0RIH2_9BACT</name>
<dbReference type="AlphaFoldDB" id="A0A6C0RIH2"/>
<organism evidence="4 5">
    <name type="scientific">Draconibacterium halophilum</name>
    <dbReference type="NCBI Taxonomy" id="2706887"/>
    <lineage>
        <taxon>Bacteria</taxon>
        <taxon>Pseudomonadati</taxon>
        <taxon>Bacteroidota</taxon>
        <taxon>Bacteroidia</taxon>
        <taxon>Marinilabiliales</taxon>
        <taxon>Prolixibacteraceae</taxon>
        <taxon>Draconibacterium</taxon>
    </lineage>
</organism>
<dbReference type="SUPFAM" id="SSF49785">
    <property type="entry name" value="Galactose-binding domain-like"/>
    <property type="match status" value="1"/>
</dbReference>
<evidence type="ECO:0000259" key="3">
    <source>
        <dbReference type="Pfam" id="PF21254"/>
    </source>
</evidence>
<dbReference type="PANTHER" id="PTHR33886:SF8">
    <property type="entry name" value="UNSATURATED RHAMNOGALACTURONAN HYDROLASE (EUROFUNG)"/>
    <property type="match status" value="1"/>
</dbReference>
<dbReference type="InterPro" id="IPR049033">
    <property type="entry name" value="AGA-YXIM_GBD"/>
</dbReference>
<feature type="domain" description="SGNH hydrolase-type esterase" evidence="2">
    <location>
        <begin position="610"/>
        <end position="797"/>
    </location>
</feature>
<dbReference type="InterPro" id="IPR052043">
    <property type="entry name" value="PolySaccharide_Degr_Enz"/>
</dbReference>
<evidence type="ECO:0000313" key="5">
    <source>
        <dbReference type="Proteomes" id="UP000474630"/>
    </source>
</evidence>
<accession>A0A6C0RIH2</accession>
<dbReference type="InterPro" id="IPR010905">
    <property type="entry name" value="Glyco_hydro_88"/>
</dbReference>
<gene>
    <name evidence="4" type="ORF">G0Q07_06775</name>
</gene>
<dbReference type="SUPFAM" id="SSF48208">
    <property type="entry name" value="Six-hairpin glycosidases"/>
    <property type="match status" value="1"/>
</dbReference>
<dbReference type="EMBL" id="CP048409">
    <property type="protein sequence ID" value="QIA09929.1"/>
    <property type="molecule type" value="Genomic_DNA"/>
</dbReference>
<evidence type="ECO:0000259" key="2">
    <source>
        <dbReference type="Pfam" id="PF13472"/>
    </source>
</evidence>
<keyword evidence="1" id="KW-0378">Hydrolase</keyword>
<evidence type="ECO:0000313" key="4">
    <source>
        <dbReference type="EMBL" id="QIA09929.1"/>
    </source>
</evidence>
<protein>
    <submittedName>
        <fullName evidence="4">Uncharacterized protein</fullName>
    </submittedName>
</protein>
<dbReference type="SUPFAM" id="SSF52266">
    <property type="entry name" value="SGNH hydrolase"/>
    <property type="match status" value="1"/>
</dbReference>
<evidence type="ECO:0000256" key="1">
    <source>
        <dbReference type="ARBA" id="ARBA00022801"/>
    </source>
</evidence>
<dbReference type="Pfam" id="PF07470">
    <property type="entry name" value="Glyco_hydro_88"/>
    <property type="match status" value="1"/>
</dbReference>
<dbReference type="InterPro" id="IPR008979">
    <property type="entry name" value="Galactose-bd-like_sf"/>
</dbReference>
<dbReference type="Pfam" id="PF13472">
    <property type="entry name" value="Lipase_GDSL_2"/>
    <property type="match status" value="1"/>
</dbReference>
<keyword evidence="5" id="KW-1185">Reference proteome</keyword>
<dbReference type="Gene3D" id="1.50.10.10">
    <property type="match status" value="1"/>
</dbReference>
<reference evidence="4 5" key="1">
    <citation type="submission" date="2020-02" db="EMBL/GenBank/DDBJ databases">
        <title>Genome sequencing for Draconibacterium sp. strain M1.</title>
        <authorList>
            <person name="Park S.-J."/>
        </authorList>
    </citation>
    <scope>NUCLEOTIDE SEQUENCE [LARGE SCALE GENOMIC DNA]</scope>
    <source>
        <strain evidence="4 5">M1</strain>
    </source>
</reference>
<dbReference type="CDD" id="cd01821">
    <property type="entry name" value="Rhamnogalacturan_acetylesterase_like"/>
    <property type="match status" value="1"/>
</dbReference>
<feature type="domain" description="Beta-agarase/YXIM esterase-like galactose-binding" evidence="3">
    <location>
        <begin position="439"/>
        <end position="523"/>
    </location>
</feature>
<sequence length="854" mass="96819">MVGFAGKAQVNDVTTPLHLMQPDYPHAYGAPETKDIEQVLSRVYNYLDEVTPAQLVDKESGELISDLTKVDQNSIMKPGDFRLNSYEWGVTYAGMLLATKNTGDEKYAAYTFERLKFLSKSLDAFADFEEKNPDTKFQLYRSLHPHALDDCGAICAAMIKATKSREVENLDWIINNYIDYISNKQFRLQDETLARNRPQPNSIWLDDLFMSIPALAQMGSYSGDTKYFDDAVKQVLQFSKRMFNYEKGLFMHGWIQEMDEHPQFHWARANGWAVMTLVELLEVLPENHQGRDQVLELLQRHIRGLANYQHGTGFWHQLIDRNDTYLETSATAIYTYSIARAINRGYVDAKVYGPMVCLAWNAVASKVNDAGQVEGTCVGTGMGFDPAFYYYRPINVFAAHGYGPVVLAGAEMIELVKTHDIRINDSANMLYEENEPQSWKFDFGNEKAKEGFSQVTDRTIYAEEAGFGIIPFGEVKAFSEKGEDVASNDGLSSDAPFYFQIDVPEGRYKITLELGNTDKKSATTVKAESRRLMLENVEIKKGDVVTKSILVDVRSPQINPTESIRLKSRELPYKNWDKSLTLEFNGKNPSVRSIEIQKADDFPVIFLAGNSTVTDQENEPWASWGQMFPRFLKPEIVVANFAESGETLKAFRAENRLKKILSVMKPGDYLFLEFAHNDQKPGSSHVEPFTTYQDELRYFMNEARKKGGKPVLVTSTNRRKFDEEGKIVNTLEEYPDAMRQLAREENVPLIDLNAMSKEFYETLGVENSTKAFVHYPANSFPNQRKALADNTHFNPYGAYELAKCVVQGIMDQDMDLAAYIVDDFGSYDPSAPDAFAGFFWPDSPSLELLKPDGN</sequence>
<dbReference type="KEGG" id="drc:G0Q07_06775"/>
<dbReference type="InterPro" id="IPR013830">
    <property type="entry name" value="SGNH_hydro"/>
</dbReference>